<evidence type="ECO:0000313" key="1">
    <source>
        <dbReference type="EMBL" id="KAK7320956.1"/>
    </source>
</evidence>
<dbReference type="Proteomes" id="UP001367508">
    <property type="component" value="Unassembled WGS sequence"/>
</dbReference>
<proteinExistence type="predicted"/>
<evidence type="ECO:0000313" key="2">
    <source>
        <dbReference type="Proteomes" id="UP001367508"/>
    </source>
</evidence>
<protein>
    <submittedName>
        <fullName evidence="1">Uncharacterized protein</fullName>
    </submittedName>
</protein>
<name>A0AAN9KPY2_CANGL</name>
<accession>A0AAN9KPY2</accession>
<organism evidence="1 2">
    <name type="scientific">Canavalia gladiata</name>
    <name type="common">Sword bean</name>
    <name type="synonym">Dolichos gladiatus</name>
    <dbReference type="NCBI Taxonomy" id="3824"/>
    <lineage>
        <taxon>Eukaryota</taxon>
        <taxon>Viridiplantae</taxon>
        <taxon>Streptophyta</taxon>
        <taxon>Embryophyta</taxon>
        <taxon>Tracheophyta</taxon>
        <taxon>Spermatophyta</taxon>
        <taxon>Magnoliopsida</taxon>
        <taxon>eudicotyledons</taxon>
        <taxon>Gunneridae</taxon>
        <taxon>Pentapetalae</taxon>
        <taxon>rosids</taxon>
        <taxon>fabids</taxon>
        <taxon>Fabales</taxon>
        <taxon>Fabaceae</taxon>
        <taxon>Papilionoideae</taxon>
        <taxon>50 kb inversion clade</taxon>
        <taxon>NPAAA clade</taxon>
        <taxon>indigoferoid/millettioid clade</taxon>
        <taxon>Phaseoleae</taxon>
        <taxon>Canavalia</taxon>
    </lineage>
</organism>
<gene>
    <name evidence="1" type="ORF">VNO77_30954</name>
</gene>
<keyword evidence="2" id="KW-1185">Reference proteome</keyword>
<dbReference type="AlphaFoldDB" id="A0AAN9KPY2"/>
<dbReference type="EMBL" id="JAYMYQ010000007">
    <property type="protein sequence ID" value="KAK7320956.1"/>
    <property type="molecule type" value="Genomic_DNA"/>
</dbReference>
<sequence length="139" mass="16185">MCLSHFCVDEGRDVQNRVFDVKFLNKCMRFHMPQTLSPNPILRRRISNDPLHLLDQIMSDASSVFNRFMNPGPLDMFGVNCARSGCRKRYHKLQASFDHNFEIYFSIVTVLDLPGILAIEGQKFDEILRFSFLFFSAPF</sequence>
<comment type="caution">
    <text evidence="1">The sequence shown here is derived from an EMBL/GenBank/DDBJ whole genome shotgun (WGS) entry which is preliminary data.</text>
</comment>
<reference evidence="1 2" key="1">
    <citation type="submission" date="2024-01" db="EMBL/GenBank/DDBJ databases">
        <title>The genomes of 5 underutilized Papilionoideae crops provide insights into root nodulation and disease resistanc.</title>
        <authorList>
            <person name="Jiang F."/>
        </authorList>
    </citation>
    <scope>NUCLEOTIDE SEQUENCE [LARGE SCALE GENOMIC DNA]</scope>
    <source>
        <strain evidence="1">LVBAO_FW01</strain>
        <tissue evidence="1">Leaves</tissue>
    </source>
</reference>